<dbReference type="OrthoDB" id="9801162at2"/>
<dbReference type="RefSeq" id="WP_110341080.1">
    <property type="nucleotide sequence ID" value="NZ_JBHVKT010000006.1"/>
</dbReference>
<protein>
    <submittedName>
        <fullName evidence="2">4,5-9,10-diseco-3-hydroxy-5,9, 17-trioxoandrosta-1(10),2-diene-4-oate hydrolase</fullName>
    </submittedName>
</protein>
<dbReference type="InterPro" id="IPR029058">
    <property type="entry name" value="AB_hydrolase_fold"/>
</dbReference>
<keyword evidence="2" id="KW-0378">Hydrolase</keyword>
<sequence length="296" mass="32546">MTRTSGNLTADETSRFADLEDLRIHYHDTGARTAAAAARPPLVLLHGGGPGASGWSNFSQNVAGLAQYFRVLVVDQPGYGKSDKPVVKDGVWTFNARVLDALLESLDIPQVHLVGNSLGGGTSLKLALDFPDRVDRLVLMGPAGGALNLFSADPSEGLKVLFSFYAPPGPSIDRMKNLIEVMTYESKTVPPEVLEDRFAAATTAEAMDYATRLYQAFGPDGDGLPEELWRDVDRIQHKTLLVWGRDDRVLPLDGAFFLLKRMPDARLHVFPRCGHWAQLEHRDEFNRLTVNFLASS</sequence>
<dbReference type="Pfam" id="PF12697">
    <property type="entry name" value="Abhydrolase_6"/>
    <property type="match status" value="1"/>
</dbReference>
<organism evidence="2 3">
    <name type="scientific">Prauserella flavalba</name>
    <dbReference type="NCBI Taxonomy" id="1477506"/>
    <lineage>
        <taxon>Bacteria</taxon>
        <taxon>Bacillati</taxon>
        <taxon>Actinomycetota</taxon>
        <taxon>Actinomycetes</taxon>
        <taxon>Pseudonocardiales</taxon>
        <taxon>Pseudonocardiaceae</taxon>
        <taxon>Prauserella</taxon>
    </lineage>
</organism>
<dbReference type="InterPro" id="IPR054676">
    <property type="entry name" value="HsaD"/>
</dbReference>
<dbReference type="NCBIfam" id="NF045632">
    <property type="entry name" value="hydroxlase_HsaD"/>
    <property type="match status" value="1"/>
</dbReference>
<dbReference type="PRINTS" id="PR00412">
    <property type="entry name" value="EPOXHYDRLASE"/>
</dbReference>
<dbReference type="PANTHER" id="PTHR46438:SF11">
    <property type="entry name" value="LIPASE-RELATED"/>
    <property type="match status" value="1"/>
</dbReference>
<proteinExistence type="predicted"/>
<comment type="caution">
    <text evidence="2">The sequence shown here is derived from an EMBL/GenBank/DDBJ whole genome shotgun (WGS) entry which is preliminary data.</text>
</comment>
<evidence type="ECO:0000313" key="2">
    <source>
        <dbReference type="EMBL" id="PXY25482.1"/>
    </source>
</evidence>
<accession>A0A318LLN4</accession>
<dbReference type="EMBL" id="MASU01000012">
    <property type="protein sequence ID" value="PXY25482.1"/>
    <property type="molecule type" value="Genomic_DNA"/>
</dbReference>
<evidence type="ECO:0000259" key="1">
    <source>
        <dbReference type="Pfam" id="PF12697"/>
    </source>
</evidence>
<reference evidence="2 3" key="1">
    <citation type="submission" date="2016-07" db="EMBL/GenBank/DDBJ databases">
        <title>Draft genome sequence of Prauserella sp. YIM 121212, isolated from alkaline soil.</title>
        <authorList>
            <person name="Ruckert C."/>
            <person name="Albersmeier A."/>
            <person name="Jiang C.-L."/>
            <person name="Jiang Y."/>
            <person name="Kalinowski J."/>
            <person name="Schneider O."/>
            <person name="Winkler A."/>
            <person name="Zotchev S.B."/>
        </authorList>
    </citation>
    <scope>NUCLEOTIDE SEQUENCE [LARGE SCALE GENOMIC DNA]</scope>
    <source>
        <strain evidence="2 3">YIM 121212</strain>
    </source>
</reference>
<dbReference type="SUPFAM" id="SSF53474">
    <property type="entry name" value="alpha/beta-Hydrolases"/>
    <property type="match status" value="1"/>
</dbReference>
<dbReference type="GO" id="GO:0016787">
    <property type="term" value="F:hydrolase activity"/>
    <property type="evidence" value="ECO:0007669"/>
    <property type="project" value="UniProtKB-KW"/>
</dbReference>
<dbReference type="PRINTS" id="PR00111">
    <property type="entry name" value="ABHYDROLASE"/>
</dbReference>
<dbReference type="InterPro" id="IPR000073">
    <property type="entry name" value="AB_hydrolase_1"/>
</dbReference>
<evidence type="ECO:0000313" key="3">
    <source>
        <dbReference type="Proteomes" id="UP000247892"/>
    </source>
</evidence>
<dbReference type="AlphaFoldDB" id="A0A318LLN4"/>
<dbReference type="Proteomes" id="UP000247892">
    <property type="component" value="Unassembled WGS sequence"/>
</dbReference>
<dbReference type="PANTHER" id="PTHR46438">
    <property type="entry name" value="ALPHA/BETA-HYDROLASES SUPERFAMILY PROTEIN"/>
    <property type="match status" value="1"/>
</dbReference>
<dbReference type="InterPro" id="IPR000639">
    <property type="entry name" value="Epox_hydrolase-like"/>
</dbReference>
<dbReference type="Gene3D" id="3.40.50.1820">
    <property type="entry name" value="alpha/beta hydrolase"/>
    <property type="match status" value="1"/>
</dbReference>
<name>A0A318LLN4_9PSEU</name>
<gene>
    <name evidence="2" type="ORF">BA062_25245</name>
</gene>
<feature type="domain" description="AB hydrolase-1" evidence="1">
    <location>
        <begin position="42"/>
        <end position="287"/>
    </location>
</feature>
<keyword evidence="3" id="KW-1185">Reference proteome</keyword>